<protein>
    <submittedName>
        <fullName evidence="2">Uncharacterized protein</fullName>
    </submittedName>
</protein>
<dbReference type="EMBL" id="JAXCGZ010002887">
    <property type="protein sequence ID" value="KAK7083511.1"/>
    <property type="molecule type" value="Genomic_DNA"/>
</dbReference>
<feature type="region of interest" description="Disordered" evidence="1">
    <location>
        <begin position="203"/>
        <end position="282"/>
    </location>
</feature>
<gene>
    <name evidence="2" type="ORF">SK128_005637</name>
</gene>
<proteinExistence type="predicted"/>
<reference evidence="2 3" key="1">
    <citation type="submission" date="2023-11" db="EMBL/GenBank/DDBJ databases">
        <title>Halocaridina rubra genome assembly.</title>
        <authorList>
            <person name="Smith C."/>
        </authorList>
    </citation>
    <scope>NUCLEOTIDE SEQUENCE [LARGE SCALE GENOMIC DNA]</scope>
    <source>
        <strain evidence="2">EP-1</strain>
        <tissue evidence="2">Whole</tissue>
    </source>
</reference>
<sequence length="364" mass="40874">MQIVIHFPLWAWLRDKGSTERDPLLSEEAPRTSPSVYHPDHHDNCPFDYLLTFKPSASSSSSSPSTALCLQESEMVQRSSSKESPVRRYRNDISRGSSKTVRFADNSREGNVGGGYDPSLSTSTLNGRENINAVVKRERFYKRSDGRFILKEQRPLDIPGVYGPIPYPRPQNIRPQDIIRNIRYPDVSALWENHENCPFREILRIRPSETPPPKISSPKKSTAQDKANRRTTSQTRRSNNRQGITVKGVGASGEGWNTVNKKSNALPTSSERSRSRKGAEVEEDLSMWRKWSPAKDSFLKGLGRGRPHSVSFADLPPPVPRSRPRSSYRYGEHGAGCKYAEFGASCKYAEFGANCKYGEHGVGC</sequence>
<organism evidence="2 3">
    <name type="scientific">Halocaridina rubra</name>
    <name type="common">Hawaiian red shrimp</name>
    <dbReference type="NCBI Taxonomy" id="373956"/>
    <lineage>
        <taxon>Eukaryota</taxon>
        <taxon>Metazoa</taxon>
        <taxon>Ecdysozoa</taxon>
        <taxon>Arthropoda</taxon>
        <taxon>Crustacea</taxon>
        <taxon>Multicrustacea</taxon>
        <taxon>Malacostraca</taxon>
        <taxon>Eumalacostraca</taxon>
        <taxon>Eucarida</taxon>
        <taxon>Decapoda</taxon>
        <taxon>Pleocyemata</taxon>
        <taxon>Caridea</taxon>
        <taxon>Atyoidea</taxon>
        <taxon>Atyidae</taxon>
        <taxon>Halocaridina</taxon>
    </lineage>
</organism>
<dbReference type="Proteomes" id="UP001381693">
    <property type="component" value="Unassembled WGS sequence"/>
</dbReference>
<feature type="region of interest" description="Disordered" evidence="1">
    <location>
        <begin position="72"/>
        <end position="123"/>
    </location>
</feature>
<keyword evidence="3" id="KW-1185">Reference proteome</keyword>
<feature type="region of interest" description="Disordered" evidence="1">
    <location>
        <begin position="305"/>
        <end position="327"/>
    </location>
</feature>
<evidence type="ECO:0000313" key="3">
    <source>
        <dbReference type="Proteomes" id="UP001381693"/>
    </source>
</evidence>
<feature type="compositionally biased region" description="Polar residues" evidence="1">
    <location>
        <begin position="255"/>
        <end position="270"/>
    </location>
</feature>
<feature type="compositionally biased region" description="Basic and acidic residues" evidence="1">
    <location>
        <begin position="80"/>
        <end position="93"/>
    </location>
</feature>
<feature type="non-terminal residue" evidence="2">
    <location>
        <position position="364"/>
    </location>
</feature>
<comment type="caution">
    <text evidence="2">The sequence shown here is derived from an EMBL/GenBank/DDBJ whole genome shotgun (WGS) entry which is preliminary data.</text>
</comment>
<name>A0AAN9A7C5_HALRR</name>
<feature type="compositionally biased region" description="Low complexity" evidence="1">
    <location>
        <begin position="230"/>
        <end position="242"/>
    </location>
</feature>
<evidence type="ECO:0000256" key="1">
    <source>
        <dbReference type="SAM" id="MobiDB-lite"/>
    </source>
</evidence>
<dbReference type="AlphaFoldDB" id="A0AAN9A7C5"/>
<accession>A0AAN9A7C5</accession>
<evidence type="ECO:0000313" key="2">
    <source>
        <dbReference type="EMBL" id="KAK7083511.1"/>
    </source>
</evidence>
<feature type="compositionally biased region" description="Basic and acidic residues" evidence="1">
    <location>
        <begin position="271"/>
        <end position="280"/>
    </location>
</feature>